<keyword evidence="1" id="KW-1133">Transmembrane helix</keyword>
<dbReference type="EMBL" id="FUWV01000016">
    <property type="protein sequence ID" value="SJZ89648.1"/>
    <property type="molecule type" value="Genomic_DNA"/>
</dbReference>
<keyword evidence="1" id="KW-0472">Membrane</keyword>
<evidence type="ECO:0000313" key="2">
    <source>
        <dbReference type="EMBL" id="SJZ89648.1"/>
    </source>
</evidence>
<gene>
    <name evidence="2" type="ORF">SAMN02745973_02037</name>
</gene>
<evidence type="ECO:0008006" key="4">
    <source>
        <dbReference type="Google" id="ProtNLM"/>
    </source>
</evidence>
<name>A0A1T4PFR3_9FIRM</name>
<sequence>MFITENQMWILMSTALFCLLLFFILVIQGFKIRKWKKKYYKMMGGKDFKTLEEMLTKYNHQVSNILENVEEILDRQKRVDEKLDCTVQKVGMVRYNAFHDMGSDLSYSIALLDGRDDGVVISAIHGRDFCNTYAKPVIKGESTYKLTAEEILAMDRAKKQTVYI</sequence>
<evidence type="ECO:0000256" key="1">
    <source>
        <dbReference type="SAM" id="Phobius"/>
    </source>
</evidence>
<dbReference type="Pfam" id="PF14584">
    <property type="entry name" value="DUF4446"/>
    <property type="match status" value="1"/>
</dbReference>
<feature type="transmembrane region" description="Helical" evidence="1">
    <location>
        <begin position="6"/>
        <end position="27"/>
    </location>
</feature>
<evidence type="ECO:0000313" key="3">
    <source>
        <dbReference type="Proteomes" id="UP000196365"/>
    </source>
</evidence>
<dbReference type="InterPro" id="IPR027981">
    <property type="entry name" value="DUF4446"/>
</dbReference>
<proteinExistence type="predicted"/>
<dbReference type="AlphaFoldDB" id="A0A1T4PFR3"/>
<dbReference type="Proteomes" id="UP000196365">
    <property type="component" value="Unassembled WGS sequence"/>
</dbReference>
<organism evidence="2 3">
    <name type="scientific">Garciella nitratireducens DSM 15102</name>
    <dbReference type="NCBI Taxonomy" id="1121911"/>
    <lineage>
        <taxon>Bacteria</taxon>
        <taxon>Bacillati</taxon>
        <taxon>Bacillota</taxon>
        <taxon>Clostridia</taxon>
        <taxon>Eubacteriales</taxon>
        <taxon>Eubacteriaceae</taxon>
        <taxon>Garciella</taxon>
    </lineage>
</organism>
<protein>
    <recommendedName>
        <fullName evidence="4">DUF4446 domain-containing protein</fullName>
    </recommendedName>
</protein>
<keyword evidence="3" id="KW-1185">Reference proteome</keyword>
<reference evidence="2 3" key="1">
    <citation type="submission" date="2017-02" db="EMBL/GenBank/DDBJ databases">
        <authorList>
            <person name="Peterson S.W."/>
        </authorList>
    </citation>
    <scope>NUCLEOTIDE SEQUENCE [LARGE SCALE GENOMIC DNA]</scope>
    <source>
        <strain evidence="2 3">DSM 15102</strain>
    </source>
</reference>
<keyword evidence="1" id="KW-0812">Transmembrane</keyword>
<accession>A0A1T4PFR3</accession>